<proteinExistence type="predicted"/>
<keyword evidence="2" id="KW-1185">Reference proteome</keyword>
<sequence>MTTDLHRVWGDGMKKSSQLMKKFCCETHSKHSLYMTQNIKSTHNIDYMVANRQSNPSAACLFRVDIVQWYMFLYEVYNNKKLG</sequence>
<evidence type="ECO:0000313" key="1">
    <source>
        <dbReference type="EMBL" id="MBE1555694.1"/>
    </source>
</evidence>
<comment type="caution">
    <text evidence="1">The sequence shown here is derived from an EMBL/GenBank/DDBJ whole genome shotgun (WGS) entry which is preliminary data.</text>
</comment>
<evidence type="ECO:0000313" key="2">
    <source>
        <dbReference type="Proteomes" id="UP000658225"/>
    </source>
</evidence>
<reference evidence="1" key="1">
    <citation type="submission" date="2020-10" db="EMBL/GenBank/DDBJ databases">
        <title>Genomic Encyclopedia of Type Strains, Phase IV (KMG-IV): sequencing the most valuable type-strain genomes for metagenomic binning, comparative biology and taxonomic classification.</title>
        <authorList>
            <person name="Goeker M."/>
        </authorList>
    </citation>
    <scope>NUCLEOTIDE SEQUENCE</scope>
    <source>
        <strain evidence="1">DSM 13886</strain>
    </source>
</reference>
<protein>
    <submittedName>
        <fullName evidence="1">Uncharacterized protein</fullName>
    </submittedName>
</protein>
<dbReference type="Proteomes" id="UP000658225">
    <property type="component" value="Unassembled WGS sequence"/>
</dbReference>
<accession>A0A927MJ67</accession>
<gene>
    <name evidence="1" type="ORF">H4683_002814</name>
</gene>
<dbReference type="AlphaFoldDB" id="A0A927MJ67"/>
<name>A0A927MJ67_9BACL</name>
<organism evidence="1 2">
    <name type="scientific">Sporosarcina limicola</name>
    <dbReference type="NCBI Taxonomy" id="34101"/>
    <lineage>
        <taxon>Bacteria</taxon>
        <taxon>Bacillati</taxon>
        <taxon>Bacillota</taxon>
        <taxon>Bacilli</taxon>
        <taxon>Bacillales</taxon>
        <taxon>Caryophanaceae</taxon>
        <taxon>Sporosarcina</taxon>
    </lineage>
</organism>
<dbReference type="EMBL" id="JADBEL010000016">
    <property type="protein sequence ID" value="MBE1555694.1"/>
    <property type="molecule type" value="Genomic_DNA"/>
</dbReference>